<feature type="transmembrane region" description="Helical" evidence="2">
    <location>
        <begin position="57"/>
        <end position="79"/>
    </location>
</feature>
<evidence type="ECO:0008006" key="5">
    <source>
        <dbReference type="Google" id="ProtNLM"/>
    </source>
</evidence>
<sequence>MRHFSLACLLSAAAAYTVPCLPMASMPRASPKLMLSVDSTLALLAEAGEAPPMADGAVPVAIAGGLVAILTAGLPILFLGGDKESDADKLAGLEQGIGSMEIEVEEDSDDDTTGPPPKQALI</sequence>
<gene>
    <name evidence="4" type="ORF">HERI1096_LOCUS3540</name>
</gene>
<evidence type="ECO:0000256" key="3">
    <source>
        <dbReference type="SAM" id="SignalP"/>
    </source>
</evidence>
<feature type="region of interest" description="Disordered" evidence="1">
    <location>
        <begin position="98"/>
        <end position="122"/>
    </location>
</feature>
<organism evidence="4">
    <name type="scientific">Haptolina ericina</name>
    <dbReference type="NCBI Taxonomy" id="156174"/>
    <lineage>
        <taxon>Eukaryota</taxon>
        <taxon>Haptista</taxon>
        <taxon>Haptophyta</taxon>
        <taxon>Prymnesiophyceae</taxon>
        <taxon>Prymnesiales</taxon>
        <taxon>Prymnesiaceae</taxon>
        <taxon>Haptolina</taxon>
    </lineage>
</organism>
<keyword evidence="2" id="KW-0812">Transmembrane</keyword>
<protein>
    <recommendedName>
        <fullName evidence="5">PSII 6.1 kDa protein</fullName>
    </recommendedName>
</protein>
<dbReference type="EMBL" id="HBHX01006429">
    <property type="protein sequence ID" value="CAE0102882.1"/>
    <property type="molecule type" value="Transcribed_RNA"/>
</dbReference>
<name>A0A7S3ESZ0_9EUKA</name>
<proteinExistence type="predicted"/>
<evidence type="ECO:0000256" key="2">
    <source>
        <dbReference type="SAM" id="Phobius"/>
    </source>
</evidence>
<accession>A0A7S3ESZ0</accession>
<keyword evidence="2" id="KW-0472">Membrane</keyword>
<keyword evidence="2" id="KW-1133">Transmembrane helix</keyword>
<reference evidence="4" key="1">
    <citation type="submission" date="2021-01" db="EMBL/GenBank/DDBJ databases">
        <authorList>
            <person name="Corre E."/>
            <person name="Pelletier E."/>
            <person name="Niang G."/>
            <person name="Scheremetjew M."/>
            <person name="Finn R."/>
            <person name="Kale V."/>
            <person name="Holt S."/>
            <person name="Cochrane G."/>
            <person name="Meng A."/>
            <person name="Brown T."/>
            <person name="Cohen L."/>
        </authorList>
    </citation>
    <scope>NUCLEOTIDE SEQUENCE</scope>
    <source>
        <strain evidence="4">CCMP281</strain>
    </source>
</reference>
<keyword evidence="3" id="KW-0732">Signal</keyword>
<evidence type="ECO:0000256" key="1">
    <source>
        <dbReference type="SAM" id="MobiDB-lite"/>
    </source>
</evidence>
<evidence type="ECO:0000313" key="4">
    <source>
        <dbReference type="EMBL" id="CAE0102882.1"/>
    </source>
</evidence>
<feature type="chain" id="PRO_5031420282" description="PSII 6.1 kDa protein" evidence="3">
    <location>
        <begin position="16"/>
        <end position="122"/>
    </location>
</feature>
<dbReference type="AlphaFoldDB" id="A0A7S3ESZ0"/>
<feature type="signal peptide" evidence="3">
    <location>
        <begin position="1"/>
        <end position="15"/>
    </location>
</feature>
<feature type="compositionally biased region" description="Acidic residues" evidence="1">
    <location>
        <begin position="102"/>
        <end position="112"/>
    </location>
</feature>